<accession>V6KHA5</accession>
<comment type="caution">
    <text evidence="2">The sequence shown here is derived from an EMBL/GenBank/DDBJ whole genome shotgun (WGS) entry which is preliminary data.</text>
</comment>
<evidence type="ECO:0000313" key="3">
    <source>
        <dbReference type="Proteomes" id="UP000017984"/>
    </source>
</evidence>
<dbReference type="STRING" id="1352936.M878_16485"/>
<dbReference type="PATRIC" id="fig|1352936.5.peg.3466"/>
<evidence type="ECO:0000313" key="2">
    <source>
        <dbReference type="EMBL" id="EST31555.1"/>
    </source>
</evidence>
<evidence type="ECO:0000256" key="1">
    <source>
        <dbReference type="SAM" id="MobiDB-lite"/>
    </source>
</evidence>
<dbReference type="AlphaFoldDB" id="V6KHA5"/>
<sequence length="126" mass="13115">MTMAVALGTFGVPGLPGPVRGTLGRRRERIVVLLPAPLSVAATVTRASVPPATVALLTPASSDIVPAGLTAVPALATLTHIAPPGLRRRRRAFSQQGGATLASLERVRREREESQAAIGHQKSVFP</sequence>
<gene>
    <name evidence="2" type="ORF">M878_16485</name>
</gene>
<dbReference type="EMBL" id="AWQX01000143">
    <property type="protein sequence ID" value="EST31555.1"/>
    <property type="molecule type" value="Genomic_DNA"/>
</dbReference>
<feature type="region of interest" description="Disordered" evidence="1">
    <location>
        <begin position="104"/>
        <end position="126"/>
    </location>
</feature>
<name>V6KHA5_STRRC</name>
<feature type="compositionally biased region" description="Basic and acidic residues" evidence="1">
    <location>
        <begin position="105"/>
        <end position="114"/>
    </location>
</feature>
<reference evidence="2 3" key="1">
    <citation type="journal article" date="2014" name="Genome Announc.">
        <title>Draft Genome Sequence of Streptomyces roseochromogenes subsp. oscitans DS 12.976, Producer of the Aminocoumarin Antibiotic Clorobiocin.</title>
        <authorList>
            <person name="Ruckert C."/>
            <person name="Kalinowski J."/>
            <person name="Heide L."/>
            <person name="Apel A.K."/>
        </authorList>
    </citation>
    <scope>NUCLEOTIDE SEQUENCE [LARGE SCALE GENOMIC DNA]</scope>
    <source>
        <strain evidence="2 3">DS 12.976</strain>
    </source>
</reference>
<proteinExistence type="predicted"/>
<dbReference type="Proteomes" id="UP000017984">
    <property type="component" value="Chromosome"/>
</dbReference>
<protein>
    <submittedName>
        <fullName evidence="2">Uncharacterized protein</fullName>
    </submittedName>
</protein>
<dbReference type="HOGENOM" id="CLU_1980389_0_0_11"/>
<organism evidence="2 3">
    <name type="scientific">Streptomyces roseochromogenus subsp. oscitans DS 12.976</name>
    <dbReference type="NCBI Taxonomy" id="1352936"/>
    <lineage>
        <taxon>Bacteria</taxon>
        <taxon>Bacillati</taxon>
        <taxon>Actinomycetota</taxon>
        <taxon>Actinomycetes</taxon>
        <taxon>Kitasatosporales</taxon>
        <taxon>Streptomycetaceae</taxon>
        <taxon>Streptomyces</taxon>
    </lineage>
</organism>
<keyword evidence="3" id="KW-1185">Reference proteome</keyword>